<accession>A0ABS5RWR4</accession>
<proteinExistence type="predicted"/>
<reference evidence="1 2" key="1">
    <citation type="submission" date="2021-03" db="EMBL/GenBank/DDBJ databases">
        <title>Tianweitania aestuarii sp. nov., isolated from a tidal flat.</title>
        <authorList>
            <person name="Park S."/>
            <person name="Yoon J.-H."/>
        </authorList>
    </citation>
    <scope>NUCLEOTIDE SEQUENCE [LARGE SCALE GENOMIC DNA]</scope>
    <source>
        <strain evidence="1 2">BSSL-BM11</strain>
    </source>
</reference>
<dbReference type="Pfam" id="PF06059">
    <property type="entry name" value="DUF930"/>
    <property type="match status" value="1"/>
</dbReference>
<dbReference type="InterPro" id="IPR009273">
    <property type="entry name" value="DUF930"/>
</dbReference>
<keyword evidence="2" id="KW-1185">Reference proteome</keyword>
<gene>
    <name evidence="1" type="ORF">JYU29_12300</name>
</gene>
<dbReference type="EMBL" id="JAFMNX010000003">
    <property type="protein sequence ID" value="MBS9721466.1"/>
    <property type="molecule type" value="Genomic_DNA"/>
</dbReference>
<name>A0ABS5RWR4_9HYPH</name>
<dbReference type="RefSeq" id="WP_213985125.1">
    <property type="nucleotide sequence ID" value="NZ_JAFMNX010000003.1"/>
</dbReference>
<evidence type="ECO:0000313" key="2">
    <source>
        <dbReference type="Proteomes" id="UP001297272"/>
    </source>
</evidence>
<sequence>MIAWKKATLSVAAGLFLTTHSWALSDERLNTQLMRLDRQTRLEQTCDLEVLLLINREHKKLNVDKVIAYSFAEPIVGHNQIEAPGAVFRSKGEWYRLRYWCETGAKHLDAHKLRYEVGAAVPHGEWLKHNLYD</sequence>
<dbReference type="Proteomes" id="UP001297272">
    <property type="component" value="Unassembled WGS sequence"/>
</dbReference>
<evidence type="ECO:0000313" key="1">
    <source>
        <dbReference type="EMBL" id="MBS9721466.1"/>
    </source>
</evidence>
<comment type="caution">
    <text evidence="1">The sequence shown here is derived from an EMBL/GenBank/DDBJ whole genome shotgun (WGS) entry which is preliminary data.</text>
</comment>
<organism evidence="1 2">
    <name type="scientific">Tianweitania aestuarii</name>
    <dbReference type="NCBI Taxonomy" id="2814886"/>
    <lineage>
        <taxon>Bacteria</taxon>
        <taxon>Pseudomonadati</taxon>
        <taxon>Pseudomonadota</taxon>
        <taxon>Alphaproteobacteria</taxon>
        <taxon>Hyphomicrobiales</taxon>
        <taxon>Phyllobacteriaceae</taxon>
        <taxon>Tianweitania</taxon>
    </lineage>
</organism>
<protein>
    <submittedName>
        <fullName evidence="1">DUF930 domain-containing protein</fullName>
    </submittedName>
</protein>